<reference evidence="2" key="1">
    <citation type="submission" date="2016-07" db="EMBL/GenBank/DDBJ databases">
        <title>Nontailed viruses are major unrecognized killers of bacteria in the ocean.</title>
        <authorList>
            <person name="Kauffman K."/>
            <person name="Hussain F."/>
            <person name="Yang J."/>
            <person name="Arevalo P."/>
            <person name="Brown J."/>
            <person name="Cutler M."/>
            <person name="Kelly L."/>
            <person name="Polz M.F."/>
        </authorList>
    </citation>
    <scope>NUCLEOTIDE SEQUENCE [LARGE SCALE GENOMIC DNA]</scope>
    <source>
        <strain evidence="2">10N.261.46.F8</strain>
    </source>
</reference>
<evidence type="ECO:0000313" key="1">
    <source>
        <dbReference type="EMBL" id="PMM78482.1"/>
    </source>
</evidence>
<dbReference type="Gene3D" id="3.30.1690.10">
    <property type="entry name" value="TcpA-like pilin"/>
    <property type="match status" value="1"/>
</dbReference>
<organism evidence="1 2">
    <name type="scientific">Vibrio lentus</name>
    <dbReference type="NCBI Taxonomy" id="136468"/>
    <lineage>
        <taxon>Bacteria</taxon>
        <taxon>Pseudomonadati</taxon>
        <taxon>Pseudomonadota</taxon>
        <taxon>Gammaproteobacteria</taxon>
        <taxon>Vibrionales</taxon>
        <taxon>Vibrionaceae</taxon>
        <taxon>Vibrio</taxon>
    </lineage>
</organism>
<protein>
    <submittedName>
        <fullName evidence="1">Uncharacterized protein</fullName>
    </submittedName>
</protein>
<dbReference type="OrthoDB" id="5906628at2"/>
<proteinExistence type="predicted"/>
<dbReference type="AlphaFoldDB" id="A0A2N7KPA5"/>
<accession>A0A2N7KPA5</accession>
<gene>
    <name evidence="1" type="ORF">BCT49_00140</name>
</gene>
<evidence type="ECO:0000313" key="2">
    <source>
        <dbReference type="Proteomes" id="UP000235406"/>
    </source>
</evidence>
<dbReference type="EMBL" id="MCZK01000002">
    <property type="protein sequence ID" value="PMM78482.1"/>
    <property type="molecule type" value="Genomic_DNA"/>
</dbReference>
<sequence>MRNKQRGAAIMDNLIAVGFMALGLIFIMGQVPTMQYQWNKIQFQTQTSEIVRSVGAWKKARPNFEGIDITKVCEDGELSDSICGTSNDGKATNPFGGDWSVTVNSGSKGLFDLTGTLPSDPDRVVSLSNTMAPATREGCIEASGCSTISTTGNSITMTY</sequence>
<comment type="caution">
    <text evidence="1">The sequence shown here is derived from an EMBL/GenBank/DDBJ whole genome shotgun (WGS) entry which is preliminary data.</text>
</comment>
<name>A0A2N7KPA5_9VIBR</name>
<dbReference type="Proteomes" id="UP000235406">
    <property type="component" value="Unassembled WGS sequence"/>
</dbReference>